<dbReference type="GO" id="GO:0000160">
    <property type="term" value="P:phosphorelay signal transduction system"/>
    <property type="evidence" value="ECO:0007669"/>
    <property type="project" value="InterPro"/>
</dbReference>
<evidence type="ECO:0000313" key="5">
    <source>
        <dbReference type="Proteomes" id="UP000807825"/>
    </source>
</evidence>
<protein>
    <submittedName>
        <fullName evidence="4">Response regulator</fullName>
    </submittedName>
</protein>
<keyword evidence="1 2" id="KW-0597">Phosphoprotein</keyword>
<evidence type="ECO:0000313" key="4">
    <source>
        <dbReference type="EMBL" id="MBI5251400.1"/>
    </source>
</evidence>
<dbReference type="InterPro" id="IPR050595">
    <property type="entry name" value="Bact_response_regulator"/>
</dbReference>
<dbReference type="SUPFAM" id="SSF52172">
    <property type="entry name" value="CheY-like"/>
    <property type="match status" value="1"/>
</dbReference>
<dbReference type="Proteomes" id="UP000807825">
    <property type="component" value="Unassembled WGS sequence"/>
</dbReference>
<organism evidence="4 5">
    <name type="scientific">Desulfomonile tiedjei</name>
    <dbReference type="NCBI Taxonomy" id="2358"/>
    <lineage>
        <taxon>Bacteria</taxon>
        <taxon>Pseudomonadati</taxon>
        <taxon>Thermodesulfobacteriota</taxon>
        <taxon>Desulfomonilia</taxon>
        <taxon>Desulfomonilales</taxon>
        <taxon>Desulfomonilaceae</taxon>
        <taxon>Desulfomonile</taxon>
    </lineage>
</organism>
<dbReference type="InterPro" id="IPR001789">
    <property type="entry name" value="Sig_transdc_resp-reg_receiver"/>
</dbReference>
<name>A0A9D6Z4X6_9BACT</name>
<accession>A0A9D6Z4X6</accession>
<reference evidence="4" key="1">
    <citation type="submission" date="2020-07" db="EMBL/GenBank/DDBJ databases">
        <title>Huge and variable diversity of episymbiotic CPR bacteria and DPANN archaea in groundwater ecosystems.</title>
        <authorList>
            <person name="He C.Y."/>
            <person name="Keren R."/>
            <person name="Whittaker M."/>
            <person name="Farag I.F."/>
            <person name="Doudna J."/>
            <person name="Cate J.H.D."/>
            <person name="Banfield J.F."/>
        </authorList>
    </citation>
    <scope>NUCLEOTIDE SEQUENCE</scope>
    <source>
        <strain evidence="4">NC_groundwater_1664_Pr3_B-0.1um_52_9</strain>
    </source>
</reference>
<comment type="caution">
    <text evidence="4">The sequence shown here is derived from an EMBL/GenBank/DDBJ whole genome shotgun (WGS) entry which is preliminary data.</text>
</comment>
<dbReference type="SMART" id="SM00448">
    <property type="entry name" value="REC"/>
    <property type="match status" value="1"/>
</dbReference>
<dbReference type="EMBL" id="JACRDE010000471">
    <property type="protein sequence ID" value="MBI5251400.1"/>
    <property type="molecule type" value="Genomic_DNA"/>
</dbReference>
<feature type="domain" description="Response regulatory" evidence="3">
    <location>
        <begin position="3"/>
        <end position="115"/>
    </location>
</feature>
<dbReference type="AlphaFoldDB" id="A0A9D6Z4X6"/>
<dbReference type="PANTHER" id="PTHR44591">
    <property type="entry name" value="STRESS RESPONSE REGULATOR PROTEIN 1"/>
    <property type="match status" value="1"/>
</dbReference>
<feature type="modified residue" description="4-aspartylphosphate" evidence="2">
    <location>
        <position position="52"/>
    </location>
</feature>
<evidence type="ECO:0000256" key="2">
    <source>
        <dbReference type="PROSITE-ProRule" id="PRU00169"/>
    </source>
</evidence>
<proteinExistence type="predicted"/>
<dbReference type="Gene3D" id="3.40.50.2300">
    <property type="match status" value="1"/>
</dbReference>
<gene>
    <name evidence="4" type="ORF">HY912_18080</name>
</gene>
<evidence type="ECO:0000259" key="3">
    <source>
        <dbReference type="PROSITE" id="PS50110"/>
    </source>
</evidence>
<dbReference type="Pfam" id="PF00072">
    <property type="entry name" value="Response_reg"/>
    <property type="match status" value="1"/>
</dbReference>
<sequence>MSTILHVEDENAVRFLYKEVFEELGYNVIQASSAEEALKMLKGNRPDVIILDLKMPGMGGRAFLEKFHKMKLRIPVVISTAYPYLQGDPSALGADAYVVKSGDMTELVETVNGLVNESSLLRHGK</sequence>
<evidence type="ECO:0000256" key="1">
    <source>
        <dbReference type="ARBA" id="ARBA00022553"/>
    </source>
</evidence>
<dbReference type="PANTHER" id="PTHR44591:SF3">
    <property type="entry name" value="RESPONSE REGULATORY DOMAIN-CONTAINING PROTEIN"/>
    <property type="match status" value="1"/>
</dbReference>
<dbReference type="InterPro" id="IPR011006">
    <property type="entry name" value="CheY-like_superfamily"/>
</dbReference>
<dbReference type="PROSITE" id="PS50110">
    <property type="entry name" value="RESPONSE_REGULATORY"/>
    <property type="match status" value="1"/>
</dbReference>